<evidence type="ECO:0000313" key="4">
    <source>
        <dbReference type="Proteomes" id="UP000474778"/>
    </source>
</evidence>
<dbReference type="InterPro" id="IPR041963">
    <property type="entry name" value="BsuBI/PstI_C_sf"/>
</dbReference>
<dbReference type="Proteomes" id="UP000474778">
    <property type="component" value="Unassembled WGS sequence"/>
</dbReference>
<gene>
    <name evidence="3" type="ORF">GNT65_16735</name>
</gene>
<comment type="caution">
    <text evidence="3">The sequence shown here is derived from an EMBL/GenBank/DDBJ whole genome shotgun (WGS) entry which is preliminary data.</text>
</comment>
<sequence>MPKLHIVEERLPLIFPEGTKNRQNHINITAARTIFVLLYLGAVEGTEVWLRPDQVTRMTDSQAAMIDNDSRLAWRKTSMKVIPKDQPILGRWYEVNSREGIRDDCLRYALCETGAVIVRLGLATTSSAGRYALEKDFSMLFDPALSDLEFEIAVDSWASKHLSTSAIMRKQLAQRAASQNEGTVKVVFPNNEVRMLAPGPSSGITKAVIEDFSKHFLIQPAVVWISESANKEERSDRELANAIGLNIEVDKHLPDVILADIGTQEPLIVFIEVVASDGPINDTKKDGLMLLIKKSTKLKESQAVFVTAYADREDRAFKKTFSVLAWQSFAWCMSEPDKIIGLYEQTGTRKLTDLLTD</sequence>
<dbReference type="AlphaFoldDB" id="A0A6L7I156"/>
<dbReference type="Gene3D" id="3.40.1350.80">
    <property type="match status" value="1"/>
</dbReference>
<protein>
    <submittedName>
        <fullName evidence="3">Restriction endonuclease</fullName>
    </submittedName>
</protein>
<name>A0A6L7I156_9GAMM</name>
<reference evidence="3 4" key="1">
    <citation type="submission" date="2019-12" db="EMBL/GenBank/DDBJ databases">
        <title>Shewanella insulae sp. nov., isolated from a tidal flat.</title>
        <authorList>
            <person name="Yoon J.-H."/>
        </authorList>
    </citation>
    <scope>NUCLEOTIDE SEQUENCE [LARGE SCALE GENOMIC DNA]</scope>
    <source>
        <strain evidence="3 4">JBTF-M18</strain>
    </source>
</reference>
<dbReference type="GO" id="GO:0009307">
    <property type="term" value="P:DNA restriction-modification system"/>
    <property type="evidence" value="ECO:0007669"/>
    <property type="project" value="InterPro"/>
</dbReference>
<feature type="domain" description="BsuBI/PstI restriction endonuclease" evidence="1">
    <location>
        <begin position="184"/>
        <end position="342"/>
    </location>
</feature>
<evidence type="ECO:0000313" key="3">
    <source>
        <dbReference type="EMBL" id="MXR70306.1"/>
    </source>
</evidence>
<dbReference type="Pfam" id="PF17728">
    <property type="entry name" value="BsuBI_PstI_RE_N"/>
    <property type="match status" value="1"/>
</dbReference>
<dbReference type="Gene3D" id="1.10.10.1820">
    <property type="entry name" value="BsuBI/PstI restriction endonuclease-like"/>
    <property type="match status" value="1"/>
</dbReference>
<keyword evidence="3" id="KW-0540">Nuclease</keyword>
<dbReference type="GO" id="GO:0000287">
    <property type="term" value="F:magnesium ion binding"/>
    <property type="evidence" value="ECO:0007669"/>
    <property type="project" value="InterPro"/>
</dbReference>
<dbReference type="InterPro" id="IPR009528">
    <property type="entry name" value="Restrct_endonuc_II_BsuBI_C"/>
</dbReference>
<organism evidence="3 4">
    <name type="scientific">Shewanella insulae</name>
    <dbReference type="NCBI Taxonomy" id="2681496"/>
    <lineage>
        <taxon>Bacteria</taxon>
        <taxon>Pseudomonadati</taxon>
        <taxon>Pseudomonadota</taxon>
        <taxon>Gammaproteobacteria</taxon>
        <taxon>Alteromonadales</taxon>
        <taxon>Shewanellaceae</taxon>
        <taxon>Shewanella</taxon>
    </lineage>
</organism>
<keyword evidence="3" id="KW-0255">Endonuclease</keyword>
<dbReference type="Pfam" id="PF06616">
    <property type="entry name" value="BsuBI_PstI_RE"/>
    <property type="match status" value="1"/>
</dbReference>
<dbReference type="InterPro" id="IPR041962">
    <property type="entry name" value="BsuBI/PstI_N_sf"/>
</dbReference>
<dbReference type="GO" id="GO:0009036">
    <property type="term" value="F:type II site-specific deoxyribonuclease activity"/>
    <property type="evidence" value="ECO:0007669"/>
    <property type="project" value="InterPro"/>
</dbReference>
<evidence type="ECO:0000259" key="1">
    <source>
        <dbReference type="Pfam" id="PF06616"/>
    </source>
</evidence>
<keyword evidence="3" id="KW-0378">Hydrolase</keyword>
<proteinExistence type="predicted"/>
<dbReference type="InterPro" id="IPR041454">
    <property type="entry name" value="BsuBI/PstI_N"/>
</dbReference>
<dbReference type="EMBL" id="WRPA01000017">
    <property type="protein sequence ID" value="MXR70306.1"/>
    <property type="molecule type" value="Genomic_DNA"/>
</dbReference>
<feature type="domain" description="BsuBI/PstI restriction endonuclease HTH" evidence="2">
    <location>
        <begin position="7"/>
        <end position="170"/>
    </location>
</feature>
<accession>A0A6L7I156</accession>
<evidence type="ECO:0000259" key="2">
    <source>
        <dbReference type="Pfam" id="PF17728"/>
    </source>
</evidence>
<dbReference type="GO" id="GO:0003677">
    <property type="term" value="F:DNA binding"/>
    <property type="evidence" value="ECO:0007669"/>
    <property type="project" value="InterPro"/>
</dbReference>
<keyword evidence="4" id="KW-1185">Reference proteome</keyword>